<dbReference type="RefSeq" id="WP_058860592.1">
    <property type="nucleotide sequence ID" value="NZ_LPXO01000001.1"/>
</dbReference>
<organism evidence="2 3">
    <name type="scientific">Pseudoponticoccus marisrubri</name>
    <dbReference type="NCBI Taxonomy" id="1685382"/>
    <lineage>
        <taxon>Bacteria</taxon>
        <taxon>Pseudomonadati</taxon>
        <taxon>Pseudomonadota</taxon>
        <taxon>Alphaproteobacteria</taxon>
        <taxon>Rhodobacterales</taxon>
        <taxon>Roseobacteraceae</taxon>
        <taxon>Pseudoponticoccus</taxon>
    </lineage>
</organism>
<dbReference type="AlphaFoldDB" id="A0A0W7WQ81"/>
<name>A0A0W7WQ81_9RHOB</name>
<sequence>MRTALFTAAALCVAGLSAQAGGHLPVTQSCEAQAHAYAYDGSKSGYAARYRAALAQCTNSARYYNGPVDYRQRRYKVPVIVTSGSYGCYPGAPRMYRGTLYCLD</sequence>
<dbReference type="OrthoDB" id="7860801at2"/>
<accession>A0A0W7WQ81</accession>
<dbReference type="STRING" id="1685382.AVJ23_02725"/>
<reference evidence="2 3" key="1">
    <citation type="submission" date="2015-12" db="EMBL/GenBank/DDBJ databases">
        <authorList>
            <person name="Shamseldin A."/>
            <person name="Moawad H."/>
            <person name="Abd El-Rahim W.M."/>
            <person name="Sadowsky M.J."/>
        </authorList>
    </citation>
    <scope>NUCLEOTIDE SEQUENCE [LARGE SCALE GENOMIC DNA]</scope>
    <source>
        <strain evidence="2 3">SJ5A-1</strain>
    </source>
</reference>
<evidence type="ECO:0000313" key="3">
    <source>
        <dbReference type="Proteomes" id="UP000054396"/>
    </source>
</evidence>
<dbReference type="EMBL" id="LPXO01000001">
    <property type="protein sequence ID" value="KUF12648.1"/>
    <property type="molecule type" value="Genomic_DNA"/>
</dbReference>
<evidence type="ECO:0000256" key="1">
    <source>
        <dbReference type="SAM" id="SignalP"/>
    </source>
</evidence>
<protein>
    <submittedName>
        <fullName evidence="2">Uncharacterized protein</fullName>
    </submittedName>
</protein>
<gene>
    <name evidence="2" type="ORF">AVJ23_02725</name>
</gene>
<dbReference type="Proteomes" id="UP000054396">
    <property type="component" value="Unassembled WGS sequence"/>
</dbReference>
<feature type="chain" id="PRO_5006936567" evidence="1">
    <location>
        <begin position="21"/>
        <end position="104"/>
    </location>
</feature>
<feature type="signal peptide" evidence="1">
    <location>
        <begin position="1"/>
        <end position="20"/>
    </location>
</feature>
<evidence type="ECO:0000313" key="2">
    <source>
        <dbReference type="EMBL" id="KUF12648.1"/>
    </source>
</evidence>
<keyword evidence="3" id="KW-1185">Reference proteome</keyword>
<comment type="caution">
    <text evidence="2">The sequence shown here is derived from an EMBL/GenBank/DDBJ whole genome shotgun (WGS) entry which is preliminary data.</text>
</comment>
<proteinExistence type="predicted"/>
<dbReference type="PROSITE" id="PS51257">
    <property type="entry name" value="PROKAR_LIPOPROTEIN"/>
    <property type="match status" value="1"/>
</dbReference>
<keyword evidence="1" id="KW-0732">Signal</keyword>